<dbReference type="SUPFAM" id="SSF54197">
    <property type="entry name" value="HIT-like"/>
    <property type="match status" value="1"/>
</dbReference>
<evidence type="ECO:0000259" key="2">
    <source>
        <dbReference type="PROSITE" id="PS00028"/>
    </source>
</evidence>
<protein>
    <recommendedName>
        <fullName evidence="2">C2H2-type domain-containing protein</fullName>
    </recommendedName>
</protein>
<dbReference type="GO" id="GO:1990165">
    <property type="term" value="F:single-strand break-containing DNA binding"/>
    <property type="evidence" value="ECO:0007669"/>
    <property type="project" value="TreeGrafter"/>
</dbReference>
<dbReference type="GO" id="GO:0003697">
    <property type="term" value="F:single-stranded DNA binding"/>
    <property type="evidence" value="ECO:0007669"/>
    <property type="project" value="TreeGrafter"/>
</dbReference>
<evidence type="ECO:0000256" key="1">
    <source>
        <dbReference type="ARBA" id="ARBA00022801"/>
    </source>
</evidence>
<reference evidence="4" key="1">
    <citation type="journal article" date="2018" name="Nat. Microbiol.">
        <title>Leveraging single-cell genomics to expand the fungal tree of life.</title>
        <authorList>
            <person name="Ahrendt S.R."/>
            <person name="Quandt C.A."/>
            <person name="Ciobanu D."/>
            <person name="Clum A."/>
            <person name="Salamov A."/>
            <person name="Andreopoulos B."/>
            <person name="Cheng J.F."/>
            <person name="Woyke T."/>
            <person name="Pelin A."/>
            <person name="Henrissat B."/>
            <person name="Reynolds N.K."/>
            <person name="Benny G.L."/>
            <person name="Smith M.E."/>
            <person name="James T.Y."/>
            <person name="Grigoriev I.V."/>
        </authorList>
    </citation>
    <scope>NUCLEOTIDE SEQUENCE [LARGE SCALE GENOMIC DNA]</scope>
    <source>
        <strain evidence="4">RSA 1356</strain>
    </source>
</reference>
<dbReference type="InterPro" id="IPR032566">
    <property type="entry name" value="Znf-C2HE"/>
</dbReference>
<sequence length="167" mass="19040">MPRIAVDGLHSLERSHLPLLQQMLACGRRLASEAYLLQKSAVGNDELRLKCANVDDDDDVEGSPRTEIHLNVPGFVAGFHARPSMRSDLYSTNVKTKRHYNSFATDFFRPVENVLQTLERNGRIEMFPQERCEALLKQPLVCHRCALPLANMPKLREHLKEHLLEQG</sequence>
<dbReference type="GO" id="GO:0033699">
    <property type="term" value="F:DNA 5'-adenosine monophosphate hydrolase activity"/>
    <property type="evidence" value="ECO:0007669"/>
    <property type="project" value="TreeGrafter"/>
</dbReference>
<dbReference type="PANTHER" id="PTHR12486">
    <property type="entry name" value="APRATAXIN-RELATED"/>
    <property type="match status" value="1"/>
</dbReference>
<organism evidence="3 4">
    <name type="scientific">Thamnocephalis sphaerospora</name>
    <dbReference type="NCBI Taxonomy" id="78915"/>
    <lineage>
        <taxon>Eukaryota</taxon>
        <taxon>Fungi</taxon>
        <taxon>Fungi incertae sedis</taxon>
        <taxon>Zoopagomycota</taxon>
        <taxon>Zoopagomycotina</taxon>
        <taxon>Zoopagomycetes</taxon>
        <taxon>Zoopagales</taxon>
        <taxon>Sigmoideomycetaceae</taxon>
        <taxon>Thamnocephalis</taxon>
    </lineage>
</organism>
<dbReference type="PANTHER" id="PTHR12486:SF4">
    <property type="entry name" value="APRATAXIN"/>
    <property type="match status" value="1"/>
</dbReference>
<dbReference type="Proteomes" id="UP000271241">
    <property type="component" value="Unassembled WGS sequence"/>
</dbReference>
<dbReference type="EMBL" id="KZ992505">
    <property type="protein sequence ID" value="RKP09557.1"/>
    <property type="molecule type" value="Genomic_DNA"/>
</dbReference>
<dbReference type="Pfam" id="PF16278">
    <property type="entry name" value="zf-C2HE"/>
    <property type="match status" value="1"/>
</dbReference>
<feature type="domain" description="C2H2-type" evidence="2">
    <location>
        <begin position="142"/>
        <end position="162"/>
    </location>
</feature>
<name>A0A4P9XTQ2_9FUNG</name>
<dbReference type="Gene3D" id="3.30.428.10">
    <property type="entry name" value="HIT-like"/>
    <property type="match status" value="1"/>
</dbReference>
<dbReference type="InterPro" id="IPR013087">
    <property type="entry name" value="Znf_C2H2_type"/>
</dbReference>
<dbReference type="InterPro" id="IPR036265">
    <property type="entry name" value="HIT-like_sf"/>
</dbReference>
<dbReference type="GO" id="GO:0003725">
    <property type="term" value="F:double-stranded RNA binding"/>
    <property type="evidence" value="ECO:0007669"/>
    <property type="project" value="TreeGrafter"/>
</dbReference>
<dbReference type="GO" id="GO:0000012">
    <property type="term" value="P:single strand break repair"/>
    <property type="evidence" value="ECO:0007669"/>
    <property type="project" value="TreeGrafter"/>
</dbReference>
<dbReference type="PROSITE" id="PS00028">
    <property type="entry name" value="ZINC_FINGER_C2H2_1"/>
    <property type="match status" value="1"/>
</dbReference>
<dbReference type="OrthoDB" id="3512845at2759"/>
<dbReference type="STRING" id="78915.A0A4P9XTQ2"/>
<evidence type="ECO:0000313" key="3">
    <source>
        <dbReference type="EMBL" id="RKP09557.1"/>
    </source>
</evidence>
<keyword evidence="1" id="KW-0378">Hydrolase</keyword>
<gene>
    <name evidence="3" type="ORF">THASP1DRAFT_28659</name>
</gene>
<dbReference type="AlphaFoldDB" id="A0A4P9XTQ2"/>
<keyword evidence="4" id="KW-1185">Reference proteome</keyword>
<accession>A0A4P9XTQ2</accession>
<proteinExistence type="predicted"/>
<dbReference type="GO" id="GO:0030983">
    <property type="term" value="F:mismatched DNA binding"/>
    <property type="evidence" value="ECO:0007669"/>
    <property type="project" value="TreeGrafter"/>
</dbReference>
<dbReference type="GO" id="GO:0005634">
    <property type="term" value="C:nucleus"/>
    <property type="evidence" value="ECO:0007669"/>
    <property type="project" value="TreeGrafter"/>
</dbReference>
<evidence type="ECO:0000313" key="4">
    <source>
        <dbReference type="Proteomes" id="UP000271241"/>
    </source>
</evidence>